<comment type="caution">
    <text evidence="5">The sequence shown here is derived from an EMBL/GenBank/DDBJ whole genome shotgun (WGS) entry which is preliminary data.</text>
</comment>
<proteinExistence type="inferred from homology"/>
<reference evidence="5 6" key="1">
    <citation type="submission" date="2024-03" db="EMBL/GenBank/DDBJ databases">
        <title>The genome assembly and annotation of the cricket Gryllus longicercus Weissman &amp; Gray.</title>
        <authorList>
            <person name="Szrajer S."/>
            <person name="Gray D."/>
            <person name="Ylla G."/>
        </authorList>
    </citation>
    <scope>NUCLEOTIDE SEQUENCE [LARGE SCALE GENOMIC DNA]</scope>
    <source>
        <strain evidence="5">DAG 2021-001</strain>
        <tissue evidence="5">Whole body minus gut</tissue>
    </source>
</reference>
<keyword evidence="2" id="KW-0274">FAD</keyword>
<sequence length="618" mass="66221">MVAAATPAAQRRLLLLAMVTTLCVQLLELGVALLRPDVRAFGGGRARDASALGRALRPRYDFVVVGGGVAGAVLASRLSERADWTVLLLEPGDTEGHGDGDARADEDPAPLAAEPSDAFCRAMRHGRCRLPRPAGLTDRDSLAYVRGNRRDYDAWAAAGNTGWGYDDVLPYFKKSEDMRVERWRADERHHSTGGYLSLEEPKARDALAETVLAAAEELGLPRAADLSAEGAGLARPYATLRQGLRCGASRAFLRPARLRKNLDVSAHSRVEALEVDAGSRRVTGVRFARAGGQRARVGVTREAVLSAGALASPQLLLLAGLGPEEQLRRAGVKPLANLSVGRNLQDHVALGGLLVTLERPPPLALPRLQDVGALVRATLFHDEGPAAPRGAGQPLGFFATPLARADYPDAALYLAPASAYGDGGRFLRGVVGLSKSFYDAVYHPLMGKETFALVAGLMRPHSRGRVELRSADPRAAPAVHLNYLSDERDVRTLVEAARVARRLVEAPALKALGARLSARPFPGCENATRDEDAYLECALRQYTMSLWHYGGTCKMGPDADADAVVDPRLRVRGVKNLRVADSSVMPTLVTGDLNAAVVMIAEKAADMIKDDWGTECET</sequence>
<evidence type="ECO:0000256" key="2">
    <source>
        <dbReference type="PIRSR" id="PIRSR000137-2"/>
    </source>
</evidence>
<dbReference type="GO" id="GO:0050660">
    <property type="term" value="F:flavin adenine dinucleotide binding"/>
    <property type="evidence" value="ECO:0007669"/>
    <property type="project" value="InterPro"/>
</dbReference>
<comment type="cofactor">
    <cofactor evidence="2">
        <name>FAD</name>
        <dbReference type="ChEBI" id="CHEBI:57692"/>
    </cofactor>
</comment>
<feature type="domain" description="Glucose-methanol-choline oxidoreductase N-terminal" evidence="3">
    <location>
        <begin position="141"/>
        <end position="348"/>
    </location>
</feature>
<feature type="binding site" evidence="2">
    <location>
        <begin position="547"/>
        <end position="548"/>
    </location>
    <ligand>
        <name>FAD</name>
        <dbReference type="ChEBI" id="CHEBI:57692"/>
    </ligand>
</feature>
<name>A0AAN9ZGE8_9ORTH</name>
<dbReference type="GO" id="GO:0016614">
    <property type="term" value="F:oxidoreductase activity, acting on CH-OH group of donors"/>
    <property type="evidence" value="ECO:0007669"/>
    <property type="project" value="InterPro"/>
</dbReference>
<evidence type="ECO:0000256" key="1">
    <source>
        <dbReference type="ARBA" id="ARBA00010790"/>
    </source>
</evidence>
<dbReference type="Proteomes" id="UP001378592">
    <property type="component" value="Unassembled WGS sequence"/>
</dbReference>
<dbReference type="PANTHER" id="PTHR11552:SF186">
    <property type="entry name" value="GLUCOSE-METHANOL-CHOLINE OXIDOREDUCTASE N-TERMINAL DOMAIN-CONTAINING PROTEIN"/>
    <property type="match status" value="1"/>
</dbReference>
<evidence type="ECO:0000259" key="3">
    <source>
        <dbReference type="Pfam" id="PF00732"/>
    </source>
</evidence>
<gene>
    <name evidence="5" type="ORF">R5R35_006246</name>
</gene>
<dbReference type="Gene3D" id="3.50.50.60">
    <property type="entry name" value="FAD/NAD(P)-binding domain"/>
    <property type="match status" value="1"/>
</dbReference>
<dbReference type="InterPro" id="IPR000172">
    <property type="entry name" value="GMC_OxRdtase_N"/>
</dbReference>
<dbReference type="EMBL" id="JAZDUA010000004">
    <property type="protein sequence ID" value="KAK7874201.1"/>
    <property type="molecule type" value="Genomic_DNA"/>
</dbReference>
<dbReference type="Pfam" id="PF05199">
    <property type="entry name" value="GMC_oxred_C"/>
    <property type="match status" value="1"/>
</dbReference>
<protein>
    <recommendedName>
        <fullName evidence="7">Glucose dehydrogenase [FAD, quinone]</fullName>
    </recommendedName>
</protein>
<dbReference type="Pfam" id="PF00732">
    <property type="entry name" value="GMC_oxred_N"/>
    <property type="match status" value="1"/>
</dbReference>
<dbReference type="PANTHER" id="PTHR11552">
    <property type="entry name" value="GLUCOSE-METHANOL-CHOLINE GMC OXIDOREDUCTASE"/>
    <property type="match status" value="1"/>
</dbReference>
<organism evidence="5 6">
    <name type="scientific">Gryllus longicercus</name>
    <dbReference type="NCBI Taxonomy" id="2509291"/>
    <lineage>
        <taxon>Eukaryota</taxon>
        <taxon>Metazoa</taxon>
        <taxon>Ecdysozoa</taxon>
        <taxon>Arthropoda</taxon>
        <taxon>Hexapoda</taxon>
        <taxon>Insecta</taxon>
        <taxon>Pterygota</taxon>
        <taxon>Neoptera</taxon>
        <taxon>Polyneoptera</taxon>
        <taxon>Orthoptera</taxon>
        <taxon>Ensifera</taxon>
        <taxon>Gryllidea</taxon>
        <taxon>Grylloidea</taxon>
        <taxon>Gryllidae</taxon>
        <taxon>Gryllinae</taxon>
        <taxon>Gryllus</taxon>
    </lineage>
</organism>
<evidence type="ECO:0000313" key="5">
    <source>
        <dbReference type="EMBL" id="KAK7874201.1"/>
    </source>
</evidence>
<dbReference type="InterPro" id="IPR007867">
    <property type="entry name" value="GMC_OxRtase_C"/>
</dbReference>
<keyword evidence="2" id="KW-0285">Flavoprotein</keyword>
<accession>A0AAN9ZGE8</accession>
<dbReference type="Gene3D" id="3.30.560.10">
    <property type="entry name" value="Glucose Oxidase, domain 3"/>
    <property type="match status" value="1"/>
</dbReference>
<evidence type="ECO:0008006" key="7">
    <source>
        <dbReference type="Google" id="ProtNLM"/>
    </source>
</evidence>
<evidence type="ECO:0000259" key="4">
    <source>
        <dbReference type="Pfam" id="PF05199"/>
    </source>
</evidence>
<dbReference type="InterPro" id="IPR036188">
    <property type="entry name" value="FAD/NAD-bd_sf"/>
</dbReference>
<feature type="binding site" evidence="2">
    <location>
        <position position="270"/>
    </location>
    <ligand>
        <name>FAD</name>
        <dbReference type="ChEBI" id="CHEBI:57692"/>
    </ligand>
</feature>
<keyword evidence="6" id="KW-1185">Reference proteome</keyword>
<evidence type="ECO:0000313" key="6">
    <source>
        <dbReference type="Proteomes" id="UP001378592"/>
    </source>
</evidence>
<dbReference type="SUPFAM" id="SSF51905">
    <property type="entry name" value="FAD/NAD(P)-binding domain"/>
    <property type="match status" value="1"/>
</dbReference>
<dbReference type="SUPFAM" id="SSF54373">
    <property type="entry name" value="FAD-linked reductases, C-terminal domain"/>
    <property type="match status" value="1"/>
</dbReference>
<dbReference type="PIRSF" id="PIRSF000137">
    <property type="entry name" value="Alcohol_oxidase"/>
    <property type="match status" value="1"/>
</dbReference>
<dbReference type="AlphaFoldDB" id="A0AAN9ZGE8"/>
<feature type="domain" description="Glucose-methanol-choline oxidoreductase C-terminal" evidence="4">
    <location>
        <begin position="460"/>
        <end position="601"/>
    </location>
</feature>
<comment type="similarity">
    <text evidence="1">Belongs to the GMC oxidoreductase family.</text>
</comment>
<dbReference type="InterPro" id="IPR012132">
    <property type="entry name" value="GMC_OxRdtase"/>
</dbReference>